<dbReference type="Gene3D" id="1.25.40.10">
    <property type="entry name" value="Tetratricopeptide repeat domain"/>
    <property type="match status" value="1"/>
</dbReference>
<sequence length="98" mass="10877">MSYAASFGHGNLLRSQRRLAEAEAIYRQAWDGARSVGGPRHATSCTIADALGAVCEEQGKHEEAEEIYKQSLAPGDFRLDRWTSFVLSVNFHKMTGYV</sequence>
<keyword evidence="2" id="KW-1185">Reference proteome</keyword>
<gene>
    <name evidence="1" type="ORF">LMH87_007591</name>
</gene>
<dbReference type="Proteomes" id="UP001144673">
    <property type="component" value="Unassembled WGS sequence"/>
</dbReference>
<dbReference type="SUPFAM" id="SSF48452">
    <property type="entry name" value="TPR-like"/>
    <property type="match status" value="1"/>
</dbReference>
<proteinExistence type="predicted"/>
<accession>A0A9W8UR97</accession>
<evidence type="ECO:0000313" key="1">
    <source>
        <dbReference type="EMBL" id="KAJ4161559.1"/>
    </source>
</evidence>
<protein>
    <submittedName>
        <fullName evidence="1">Uncharacterized protein</fullName>
    </submittedName>
</protein>
<dbReference type="AlphaFoldDB" id="A0A9W8UR97"/>
<dbReference type="InterPro" id="IPR011990">
    <property type="entry name" value="TPR-like_helical_dom_sf"/>
</dbReference>
<dbReference type="RefSeq" id="XP_056057943.1">
    <property type="nucleotide sequence ID" value="XM_056199500.1"/>
</dbReference>
<reference evidence="1" key="1">
    <citation type="journal article" date="2023" name="Access Microbiol">
        <title>De-novo genome assembly for Akanthomyces muscarius, a biocontrol agent of insect agricultural pests.</title>
        <authorList>
            <person name="Erdos Z."/>
            <person name="Studholme D.J."/>
            <person name="Raymond B."/>
            <person name="Sharma M."/>
        </authorList>
    </citation>
    <scope>NUCLEOTIDE SEQUENCE</scope>
    <source>
        <strain evidence="1">Ve6</strain>
    </source>
</reference>
<organism evidence="1 2">
    <name type="scientific">Akanthomyces muscarius</name>
    <name type="common">Entomopathogenic fungus</name>
    <name type="synonym">Lecanicillium muscarium</name>
    <dbReference type="NCBI Taxonomy" id="2231603"/>
    <lineage>
        <taxon>Eukaryota</taxon>
        <taxon>Fungi</taxon>
        <taxon>Dikarya</taxon>
        <taxon>Ascomycota</taxon>
        <taxon>Pezizomycotina</taxon>
        <taxon>Sordariomycetes</taxon>
        <taxon>Hypocreomycetidae</taxon>
        <taxon>Hypocreales</taxon>
        <taxon>Cordycipitaceae</taxon>
        <taxon>Akanthomyces</taxon>
    </lineage>
</organism>
<comment type="caution">
    <text evidence="1">The sequence shown here is derived from an EMBL/GenBank/DDBJ whole genome shotgun (WGS) entry which is preliminary data.</text>
</comment>
<dbReference type="Pfam" id="PF13424">
    <property type="entry name" value="TPR_12"/>
    <property type="match status" value="1"/>
</dbReference>
<dbReference type="GeneID" id="80894750"/>
<dbReference type="KEGG" id="amus:LMH87_007591"/>
<name>A0A9W8UR97_AKAMU</name>
<evidence type="ECO:0000313" key="2">
    <source>
        <dbReference type="Proteomes" id="UP001144673"/>
    </source>
</evidence>
<dbReference type="EMBL" id="JAJHUN010000002">
    <property type="protein sequence ID" value="KAJ4161559.1"/>
    <property type="molecule type" value="Genomic_DNA"/>
</dbReference>